<keyword evidence="3" id="KW-1185">Reference proteome</keyword>
<dbReference type="HOGENOM" id="CLU_2574499_0_0_1"/>
<dbReference type="AlphaFoldDB" id="C1GPN8"/>
<name>C1GPN8_PARBA</name>
<dbReference type="OrthoDB" id="10374453at2759"/>
<evidence type="ECO:0000313" key="2">
    <source>
        <dbReference type="EMBL" id="EEH36160.2"/>
    </source>
</evidence>
<feature type="region of interest" description="Disordered" evidence="1">
    <location>
        <begin position="44"/>
        <end position="81"/>
    </location>
</feature>
<evidence type="ECO:0000256" key="1">
    <source>
        <dbReference type="SAM" id="MobiDB-lite"/>
    </source>
</evidence>
<dbReference type="GeneID" id="9101396"/>
<proteinExistence type="predicted"/>
<protein>
    <submittedName>
        <fullName evidence="2">Uncharacterized protein</fullName>
    </submittedName>
</protein>
<gene>
    <name evidence="2" type="ORF">PAAG_00483</name>
</gene>
<reference evidence="2 3" key="1">
    <citation type="journal article" date="2011" name="PLoS Genet.">
        <title>Comparative genomic analysis of human fungal pathogens causing paracoccidioidomycosis.</title>
        <authorList>
            <person name="Desjardins C.A."/>
            <person name="Champion M.D."/>
            <person name="Holder J.W."/>
            <person name="Muszewska A."/>
            <person name="Goldberg J."/>
            <person name="Bailao A.M."/>
            <person name="Brigido M.M."/>
            <person name="Ferreira M.E."/>
            <person name="Garcia A.M."/>
            <person name="Grynberg M."/>
            <person name="Gujja S."/>
            <person name="Heiman D.I."/>
            <person name="Henn M.R."/>
            <person name="Kodira C.D."/>
            <person name="Leon-Narvaez H."/>
            <person name="Longo L.V."/>
            <person name="Ma L.J."/>
            <person name="Malavazi I."/>
            <person name="Matsuo A.L."/>
            <person name="Morais F.V."/>
            <person name="Pereira M."/>
            <person name="Rodriguez-Brito S."/>
            <person name="Sakthikumar S."/>
            <person name="Salem-Izacc S.M."/>
            <person name="Sykes S.M."/>
            <person name="Teixeira M.M."/>
            <person name="Vallejo M.C."/>
            <person name="Walter M.E."/>
            <person name="Yandava C."/>
            <person name="Young S."/>
            <person name="Zeng Q."/>
            <person name="Zucker J."/>
            <person name="Felipe M.S."/>
            <person name="Goldman G.H."/>
            <person name="Haas B.J."/>
            <person name="McEwen J.G."/>
            <person name="Nino-Vega G."/>
            <person name="Puccia R."/>
            <person name="San-Blas G."/>
            <person name="Soares C.M."/>
            <person name="Birren B.W."/>
            <person name="Cuomo C.A."/>
        </authorList>
    </citation>
    <scope>NUCLEOTIDE SEQUENCE [LARGE SCALE GENOMIC DNA]</scope>
    <source>
        <strain evidence="3">ATCC MYA-826 / Pb01</strain>
    </source>
</reference>
<dbReference type="VEuPathDB" id="FungiDB:PAAG_00483"/>
<dbReference type="KEGG" id="pbl:PAAG_00483"/>
<feature type="compositionally biased region" description="Basic and acidic residues" evidence="1">
    <location>
        <begin position="53"/>
        <end position="81"/>
    </location>
</feature>
<dbReference type="EMBL" id="KN293992">
    <property type="protein sequence ID" value="EEH36160.2"/>
    <property type="molecule type" value="Genomic_DNA"/>
</dbReference>
<evidence type="ECO:0000313" key="3">
    <source>
        <dbReference type="Proteomes" id="UP000002059"/>
    </source>
</evidence>
<dbReference type="Proteomes" id="UP000002059">
    <property type="component" value="Partially assembled WGS sequence"/>
</dbReference>
<accession>C1GPN8</accession>
<organism evidence="2 3">
    <name type="scientific">Paracoccidioides lutzii (strain ATCC MYA-826 / Pb01)</name>
    <name type="common">Paracoccidioides brasiliensis</name>
    <dbReference type="NCBI Taxonomy" id="502779"/>
    <lineage>
        <taxon>Eukaryota</taxon>
        <taxon>Fungi</taxon>
        <taxon>Dikarya</taxon>
        <taxon>Ascomycota</taxon>
        <taxon>Pezizomycotina</taxon>
        <taxon>Eurotiomycetes</taxon>
        <taxon>Eurotiomycetidae</taxon>
        <taxon>Onygenales</taxon>
        <taxon>Ajellomycetaceae</taxon>
        <taxon>Paracoccidioides</taxon>
    </lineage>
</organism>
<sequence length="81" mass="9591">MTNKEIYFYLITFIFDPGPINGEFVFQIAQVKVFLSSPNTRDAPSLWTNGQMTEDRIKRSDDFRHDTTPDWDDTRKKNERS</sequence>
<dbReference type="RefSeq" id="XP_015700371.1">
    <property type="nucleotide sequence ID" value="XM_015844036.1"/>
</dbReference>